<feature type="domain" description="Scaffold protein Nfu/NifU N-terminal" evidence="2">
    <location>
        <begin position="111"/>
        <end position="197"/>
    </location>
</feature>
<organism evidence="3 4">
    <name type="scientific">Capnocytophaga gingivalis</name>
    <dbReference type="NCBI Taxonomy" id="1017"/>
    <lineage>
        <taxon>Bacteria</taxon>
        <taxon>Pseudomonadati</taxon>
        <taxon>Bacteroidota</taxon>
        <taxon>Flavobacteriia</taxon>
        <taxon>Flavobacteriales</taxon>
        <taxon>Flavobacteriaceae</taxon>
        <taxon>Capnocytophaga</taxon>
    </lineage>
</organism>
<protein>
    <recommendedName>
        <fullName evidence="2">Scaffold protein Nfu/NifU N-terminal domain-containing protein</fullName>
    </recommendedName>
</protein>
<dbReference type="Gene3D" id="3.30.300.130">
    <property type="entry name" value="Fe-S cluster assembly (FSCA)"/>
    <property type="match status" value="1"/>
</dbReference>
<accession>A0A250FNM7</accession>
<reference evidence="4" key="1">
    <citation type="submission" date="2017-06" db="EMBL/GenBank/DDBJ databases">
        <title>Capnocytophaga spp. assemblies.</title>
        <authorList>
            <person name="Gulvik C.A."/>
        </authorList>
    </citation>
    <scope>NUCLEOTIDE SEQUENCE [LARGE SCALE GENOMIC DNA]</scope>
    <source>
        <strain evidence="4">H1496</strain>
    </source>
</reference>
<dbReference type="InterPro" id="IPR001075">
    <property type="entry name" value="NIF_FeS_clus_asmbl_NifU_C"/>
</dbReference>
<name>A0A250FNM7_9FLAO</name>
<dbReference type="PANTHER" id="PTHR11178:SF1">
    <property type="entry name" value="NFU1 IRON-SULFUR CLUSTER SCAFFOLD HOMOLOG, MITOCHONDRIAL"/>
    <property type="match status" value="1"/>
</dbReference>
<dbReference type="GeneID" id="84808059"/>
<dbReference type="EMBL" id="CP022386">
    <property type="protein sequence ID" value="ATA86710.1"/>
    <property type="molecule type" value="Genomic_DNA"/>
</dbReference>
<dbReference type="Gene3D" id="3.30.1370.70">
    <property type="entry name" value="Scaffold protein Nfu/NifU, N-terminal domain"/>
    <property type="match status" value="2"/>
</dbReference>
<feature type="domain" description="Scaffold protein Nfu/NifU N-terminal" evidence="2">
    <location>
        <begin position="14"/>
        <end position="88"/>
    </location>
</feature>
<dbReference type="SUPFAM" id="SSF110836">
    <property type="entry name" value="Hypothetical protein SAV1430"/>
    <property type="match status" value="2"/>
</dbReference>
<dbReference type="GO" id="GO:0005506">
    <property type="term" value="F:iron ion binding"/>
    <property type="evidence" value="ECO:0007669"/>
    <property type="project" value="InterPro"/>
</dbReference>
<sequence>MKLQIKYTADPTIVQLEAPVVLVKGNYQYSKGDNTQDSPLAGELLRLPFINTVYFSANFIALQSTGNIRWEEVAPELVGQIETALSQGEALVYVPGEETQEAAPKRIPVTIYVESTPNPMAMKFVANKKLVSRPYEFKTIEEAENSPLAQALFGFDFVKSVFFDANYVSITRLPRSTPWEEVMMETREFLRQYLMEGKTVVKVAVSEEDRPKGLPRLGDIYSKKIVALLDQYIRPAVSSDGGNIEFVSYDKETHKVKVVLQGACNGCPSSRITLKQGIEGLLREQLKDDKLTVEAVDNV</sequence>
<dbReference type="SMART" id="SM00932">
    <property type="entry name" value="Nfu_N"/>
    <property type="match status" value="2"/>
</dbReference>
<dbReference type="OrthoDB" id="9796965at2"/>
<comment type="similarity">
    <text evidence="1">Belongs to the NifU family.</text>
</comment>
<evidence type="ECO:0000259" key="2">
    <source>
        <dbReference type="SMART" id="SM00932"/>
    </source>
</evidence>
<dbReference type="Pfam" id="PF01106">
    <property type="entry name" value="NifU"/>
    <property type="match status" value="1"/>
</dbReference>
<dbReference type="InterPro" id="IPR014824">
    <property type="entry name" value="Nfu/NifU_N"/>
</dbReference>
<evidence type="ECO:0000313" key="4">
    <source>
        <dbReference type="Proteomes" id="UP000217250"/>
    </source>
</evidence>
<gene>
    <name evidence="3" type="ORF">CGC50_05740</name>
</gene>
<dbReference type="KEGG" id="cgh:CGC50_05740"/>
<dbReference type="SUPFAM" id="SSF117916">
    <property type="entry name" value="Fe-S cluster assembly (FSCA) domain-like"/>
    <property type="match status" value="1"/>
</dbReference>
<dbReference type="AlphaFoldDB" id="A0A250FNM7"/>
<dbReference type="PANTHER" id="PTHR11178">
    <property type="entry name" value="IRON-SULFUR CLUSTER SCAFFOLD PROTEIN NFU-RELATED"/>
    <property type="match status" value="1"/>
</dbReference>
<dbReference type="InterPro" id="IPR036498">
    <property type="entry name" value="Nfu/NifU_N_sf"/>
</dbReference>
<evidence type="ECO:0000256" key="1">
    <source>
        <dbReference type="ARBA" id="ARBA00006420"/>
    </source>
</evidence>
<dbReference type="GO" id="GO:0016226">
    <property type="term" value="P:iron-sulfur cluster assembly"/>
    <property type="evidence" value="ECO:0007669"/>
    <property type="project" value="InterPro"/>
</dbReference>
<dbReference type="GO" id="GO:0051536">
    <property type="term" value="F:iron-sulfur cluster binding"/>
    <property type="evidence" value="ECO:0007669"/>
    <property type="project" value="InterPro"/>
</dbReference>
<evidence type="ECO:0000313" key="3">
    <source>
        <dbReference type="EMBL" id="ATA86710.1"/>
    </source>
</evidence>
<dbReference type="Pfam" id="PF08712">
    <property type="entry name" value="Nfu_N"/>
    <property type="match status" value="2"/>
</dbReference>
<dbReference type="Proteomes" id="UP000217250">
    <property type="component" value="Chromosome"/>
</dbReference>
<dbReference type="RefSeq" id="WP_095910053.1">
    <property type="nucleotide sequence ID" value="NZ_CP022386.1"/>
</dbReference>
<dbReference type="InterPro" id="IPR034904">
    <property type="entry name" value="FSCA_dom_sf"/>
</dbReference>
<proteinExistence type="inferred from homology"/>